<name>A0A3P5WZR6_9BACL</name>
<dbReference type="Proteomes" id="UP000270468">
    <property type="component" value="Unassembled WGS sequence"/>
</dbReference>
<evidence type="ECO:0000313" key="1">
    <source>
        <dbReference type="EMBL" id="VDC27484.1"/>
    </source>
</evidence>
<dbReference type="OrthoDB" id="2438196at2"/>
<dbReference type="RefSeq" id="WP_124069973.1">
    <property type="nucleotide sequence ID" value="NZ_UXAV01000039.1"/>
</dbReference>
<keyword evidence="2" id="KW-1185">Reference proteome</keyword>
<accession>A0A3P5WZR6</accession>
<dbReference type="EMBL" id="UXAV01000039">
    <property type="protein sequence ID" value="VDC27484.1"/>
    <property type="molecule type" value="Genomic_DNA"/>
</dbReference>
<gene>
    <name evidence="1" type="ORF">FILTAD_01597</name>
</gene>
<reference evidence="1 2" key="1">
    <citation type="submission" date="2018-11" db="EMBL/GenBank/DDBJ databases">
        <authorList>
            <person name="Criscuolo A."/>
        </authorList>
    </citation>
    <scope>NUCLEOTIDE SEQUENCE [LARGE SCALE GENOMIC DNA]</scope>
    <source>
        <strain evidence="1">ATB-66</strain>
    </source>
</reference>
<organism evidence="1 2">
    <name type="scientific">Filibacter tadaridae</name>
    <dbReference type="NCBI Taxonomy" id="2483811"/>
    <lineage>
        <taxon>Bacteria</taxon>
        <taxon>Bacillati</taxon>
        <taxon>Bacillota</taxon>
        <taxon>Bacilli</taxon>
        <taxon>Bacillales</taxon>
        <taxon>Caryophanaceae</taxon>
        <taxon>Filibacter</taxon>
    </lineage>
</organism>
<protein>
    <recommendedName>
        <fullName evidence="3">Sporulation lipoprotein YhcN/YlaJ (Spore_YhcN_YlaJ)</fullName>
    </recommendedName>
</protein>
<evidence type="ECO:0008006" key="3">
    <source>
        <dbReference type="Google" id="ProtNLM"/>
    </source>
</evidence>
<proteinExistence type="predicted"/>
<sequence length="126" mass="14469">MLIILFLVSGCSLIDNDFEVQNYSAMDEQEVKDVLASDDRLASAVVLFFEEELIVGVRAKTFSRFHKTKIEKDIKKQLKEKYPDLTITVSADSKIKMETKKLIVKEDQEKLDIGIKKIKSLLKEET</sequence>
<evidence type="ECO:0000313" key="2">
    <source>
        <dbReference type="Proteomes" id="UP000270468"/>
    </source>
</evidence>
<dbReference type="AlphaFoldDB" id="A0A3P5WZR6"/>